<reference evidence="1" key="1">
    <citation type="submission" date="2017-10" db="EMBL/GenBank/DDBJ databases">
        <title>Genome sequence of cellulolytic Lachnospiraceae bacterium XHS1971 isolated from hotspring sediment.</title>
        <authorList>
            <person name="Vasudevan G."/>
            <person name="Joshi A.J."/>
            <person name="Hivarkar S."/>
            <person name="Lanjekar V.B."/>
            <person name="Dhakephalkar P.K."/>
            <person name="Dagar S."/>
        </authorList>
    </citation>
    <scope>NUCLEOTIDE SEQUENCE</scope>
    <source>
        <strain evidence="1">XHS1971</strain>
    </source>
</reference>
<protein>
    <submittedName>
        <fullName evidence="1">DNA-binding response regulator</fullName>
    </submittedName>
</protein>
<accession>A0AC61D6H0</accession>
<dbReference type="Proteomes" id="UP000224460">
    <property type="component" value="Unassembled WGS sequence"/>
</dbReference>
<keyword evidence="2" id="KW-1185">Reference proteome</keyword>
<dbReference type="EMBL" id="PEDL01000037">
    <property type="protein sequence ID" value="PHV69269.1"/>
    <property type="molecule type" value="Genomic_DNA"/>
</dbReference>
<comment type="caution">
    <text evidence="1">The sequence shown here is derived from an EMBL/GenBank/DDBJ whole genome shotgun (WGS) entry which is preliminary data.</text>
</comment>
<organism evidence="1 2">
    <name type="scientific">Sporanaerobium hydrogeniformans</name>
    <dbReference type="NCBI Taxonomy" id="3072179"/>
    <lineage>
        <taxon>Bacteria</taxon>
        <taxon>Bacillati</taxon>
        <taxon>Bacillota</taxon>
        <taxon>Clostridia</taxon>
        <taxon>Lachnospirales</taxon>
        <taxon>Lachnospiraceae</taxon>
        <taxon>Sporanaerobium</taxon>
    </lineage>
</organism>
<sequence>MRILIIEDEKYLADALVQILTQNKYSADAVYNGEDGLDYALSGIYDIILLDIMLPKLNGLEVLKNLREKGLQTPIMLLTAKGEVSDKVSGLDHGADDYLTKPFVTEELLARLRALSRRRGDLICDDSLHFKDLTLNLSTYELSSSTKSIKLGLKEFHILEFLISHGEHVVSKEELLEKIWGYDSDAEYNHVEVYISFLRKKLLHLQSKVSIQTQRGVGYYLEGERHD</sequence>
<evidence type="ECO:0000313" key="2">
    <source>
        <dbReference type="Proteomes" id="UP000224460"/>
    </source>
</evidence>
<proteinExistence type="predicted"/>
<evidence type="ECO:0000313" key="1">
    <source>
        <dbReference type="EMBL" id="PHV69269.1"/>
    </source>
</evidence>
<gene>
    <name evidence="1" type="ORF">CS063_16705</name>
</gene>
<keyword evidence="1" id="KW-0238">DNA-binding</keyword>
<name>A0AC61D6H0_9FIRM</name>